<protein>
    <submittedName>
        <fullName evidence="1">Uncharacterized protein</fullName>
    </submittedName>
</protein>
<evidence type="ECO:0000313" key="1">
    <source>
        <dbReference type="EMBL" id="KAJ1172167.1"/>
    </source>
</evidence>
<proteinExistence type="predicted"/>
<accession>A0AAV7T6Y1</accession>
<dbReference type="EMBL" id="JANPWB010000007">
    <property type="protein sequence ID" value="KAJ1172167.1"/>
    <property type="molecule type" value="Genomic_DNA"/>
</dbReference>
<name>A0AAV7T6Y1_PLEWA</name>
<gene>
    <name evidence="1" type="ORF">NDU88_004017</name>
</gene>
<keyword evidence="2" id="KW-1185">Reference proteome</keyword>
<dbReference type="AlphaFoldDB" id="A0AAV7T6Y1"/>
<comment type="caution">
    <text evidence="1">The sequence shown here is derived from an EMBL/GenBank/DDBJ whole genome shotgun (WGS) entry which is preliminary data.</text>
</comment>
<reference evidence="1" key="1">
    <citation type="journal article" date="2022" name="bioRxiv">
        <title>Sequencing and chromosome-scale assembly of the giantPleurodeles waltlgenome.</title>
        <authorList>
            <person name="Brown T."/>
            <person name="Elewa A."/>
            <person name="Iarovenko S."/>
            <person name="Subramanian E."/>
            <person name="Araus A.J."/>
            <person name="Petzold A."/>
            <person name="Susuki M."/>
            <person name="Suzuki K.-i.T."/>
            <person name="Hayashi T."/>
            <person name="Toyoda A."/>
            <person name="Oliveira C."/>
            <person name="Osipova E."/>
            <person name="Leigh N.D."/>
            <person name="Simon A."/>
            <person name="Yun M.H."/>
        </authorList>
    </citation>
    <scope>NUCLEOTIDE SEQUENCE</scope>
    <source>
        <strain evidence="1">20211129_DDA</strain>
        <tissue evidence="1">Liver</tissue>
    </source>
</reference>
<organism evidence="1 2">
    <name type="scientific">Pleurodeles waltl</name>
    <name type="common">Iberian ribbed newt</name>
    <dbReference type="NCBI Taxonomy" id="8319"/>
    <lineage>
        <taxon>Eukaryota</taxon>
        <taxon>Metazoa</taxon>
        <taxon>Chordata</taxon>
        <taxon>Craniata</taxon>
        <taxon>Vertebrata</taxon>
        <taxon>Euteleostomi</taxon>
        <taxon>Amphibia</taxon>
        <taxon>Batrachia</taxon>
        <taxon>Caudata</taxon>
        <taxon>Salamandroidea</taxon>
        <taxon>Salamandridae</taxon>
        <taxon>Pleurodelinae</taxon>
        <taxon>Pleurodeles</taxon>
    </lineage>
</organism>
<evidence type="ECO:0000313" key="2">
    <source>
        <dbReference type="Proteomes" id="UP001066276"/>
    </source>
</evidence>
<sequence>MVVDGTFDKRCLIAFTVTIVIEDSGDDAIIIGELCEVKVEVTVVVVTVDDAVDESISGGLFVAIFVDAESGCFTLNIDGADCKASLRTVSFSEGVVGRDLASAAWPQMGAGTEQRTRGTRGPVVKEIRRCLPPPVSPSRWTARGWGLRETIFVYMPAEHAVGERSWGPP</sequence>
<dbReference type="Proteomes" id="UP001066276">
    <property type="component" value="Chromosome 4_1"/>
</dbReference>